<evidence type="ECO:0000256" key="10">
    <source>
        <dbReference type="SAM" id="Phobius"/>
    </source>
</evidence>
<evidence type="ECO:0000313" key="11">
    <source>
        <dbReference type="EMBL" id="PHH60168.1"/>
    </source>
</evidence>
<feature type="compositionally biased region" description="Basic and acidic residues" evidence="9">
    <location>
        <begin position="18"/>
        <end position="36"/>
    </location>
</feature>
<feature type="transmembrane region" description="Helical" evidence="10">
    <location>
        <begin position="556"/>
        <end position="587"/>
    </location>
</feature>
<evidence type="ECO:0000256" key="5">
    <source>
        <dbReference type="ARBA" id="ARBA00022856"/>
    </source>
</evidence>
<keyword evidence="8 10" id="KW-0472">Membrane</keyword>
<gene>
    <name evidence="11" type="ORF">CDD81_2054</name>
</gene>
<feature type="compositionally biased region" description="Polar residues" evidence="9">
    <location>
        <begin position="1"/>
        <end position="10"/>
    </location>
</feature>
<dbReference type="PANTHER" id="PTHR22601">
    <property type="entry name" value="ISP4 LIKE PROTEIN"/>
    <property type="match status" value="1"/>
</dbReference>
<keyword evidence="7 10" id="KW-1133">Transmembrane helix</keyword>
<keyword evidence="4 10" id="KW-0812">Transmembrane</keyword>
<comment type="similarity">
    <text evidence="2">Belongs to the oligopeptide OPT transporter family.</text>
</comment>
<evidence type="ECO:0008006" key="13">
    <source>
        <dbReference type="Google" id="ProtNLM"/>
    </source>
</evidence>
<evidence type="ECO:0000256" key="4">
    <source>
        <dbReference type="ARBA" id="ARBA00022692"/>
    </source>
</evidence>
<feature type="transmembrane region" description="Helical" evidence="10">
    <location>
        <begin position="395"/>
        <end position="415"/>
    </location>
</feature>
<comment type="subcellular location">
    <subcellularLocation>
        <location evidence="1">Membrane</location>
        <topology evidence="1">Multi-pass membrane protein</topology>
    </subcellularLocation>
</comment>
<evidence type="ECO:0000313" key="12">
    <source>
        <dbReference type="Proteomes" id="UP000226192"/>
    </source>
</evidence>
<evidence type="ECO:0000256" key="1">
    <source>
        <dbReference type="ARBA" id="ARBA00004141"/>
    </source>
</evidence>
<feature type="transmembrane region" description="Helical" evidence="10">
    <location>
        <begin position="639"/>
        <end position="657"/>
    </location>
</feature>
<reference evidence="11 12" key="1">
    <citation type="submission" date="2017-06" db="EMBL/GenBank/DDBJ databases">
        <title>Ant-infecting Ophiocordyceps genomes reveal a high diversity of potential behavioral manipulation genes and a possible major role for enterotoxins.</title>
        <authorList>
            <person name="De Bekker C."/>
            <person name="Evans H.C."/>
            <person name="Brachmann A."/>
            <person name="Hughes D.P."/>
        </authorList>
    </citation>
    <scope>NUCLEOTIDE SEQUENCE [LARGE SCALE GENOMIC DNA]</scope>
    <source>
        <strain evidence="11 12">Map64</strain>
    </source>
</reference>
<feature type="transmembrane region" description="Helical" evidence="10">
    <location>
        <begin position="136"/>
        <end position="154"/>
    </location>
</feature>
<name>A0A2C5XEZ3_9HYPO</name>
<sequence length="854" mass="96042">MKPASSNDSLLQADDSGDERNRDAEKSTRIDADARRLDPSKDEILEAEEVAACMTLERAQLILQETVKTHSGDPNFPFSTLCTIKEYLSCNDIDDALAHRIKLQASLLYNNSPYPEVRGVVDNHDDPLLPASTLRAWTLGIFFSMLVAAVNQLFSIRQPGIGIGGTIVQLLAFPLGKAWERWMPRRELCIPFTRHSIAVNPGPFNQKEHMLVTMMATTAGSGPISSLLVWAQVLPQYFNQSYARSFGYIFLNTFATNFIGYGFAGLIRPFLVYPAFCIWPRSLVTIALNKALHTRDDESRSVAGPFNTVWRISRYRLFLYAFGAMFVYFWFPNFIFQALSYFSWMTWIAPNNVMLNVLTGMKNGLGLFNPFSTLDWNILNQNPLTVPAWSTFNNAAGMFIGGLCILAMWAANVWNTAYLPINTNRSFDHFGKPYNVSAILTPEGFLDNEKYANYSASYISAGFIMYHVGYFAIYTAMITYVLLYHWHELKTGYKNVFARLLPNKWKRRDCEKPTSARSDSNDVHILPEWWYLLILAIAFVFGILAIVVYPTHTSPVAVVYGTLLSIVFIIPSGILASTTGISVYLVILGQFLGGLYGKGNALAMNFFQSYATVTASHALTFANDLKLGHYLKVPPRVTFAGQVVATLISSIIVTGMLKFQMTIKDVCTPNAPMRFYCPWVTSWSTESVLWGTIGPEKVFGIHGQYSWLLMGFPIGMLLVIVVWALGKKWPDSHLLRNIHVPLLMTGASNWGIYSFSYMFPAVPLAWFSWIYIRGRYPVFWQKYNFVLSAALSAGIAVAAIFMFFTVQWANVKINWWGNTVISKGCEGTTPCLGKTLAKGERFYPWWDGTKVPAP</sequence>
<dbReference type="GO" id="GO:0035673">
    <property type="term" value="F:oligopeptide transmembrane transporter activity"/>
    <property type="evidence" value="ECO:0007669"/>
    <property type="project" value="InterPro"/>
</dbReference>
<keyword evidence="5" id="KW-0571">Peptide transport</keyword>
<dbReference type="InterPro" id="IPR004813">
    <property type="entry name" value="OPT"/>
</dbReference>
<feature type="transmembrane region" description="Helical" evidence="10">
    <location>
        <begin position="317"/>
        <end position="344"/>
    </location>
</feature>
<dbReference type="InterPro" id="IPR004648">
    <property type="entry name" value="Oligpept_transpt"/>
</dbReference>
<proteinExistence type="inferred from homology"/>
<dbReference type="GO" id="GO:0016020">
    <property type="term" value="C:membrane"/>
    <property type="evidence" value="ECO:0007669"/>
    <property type="project" value="UniProtKB-SubCell"/>
</dbReference>
<accession>A0A2C5XEZ3</accession>
<dbReference type="Pfam" id="PF03169">
    <property type="entry name" value="OPT"/>
    <property type="match status" value="1"/>
</dbReference>
<dbReference type="Proteomes" id="UP000226192">
    <property type="component" value="Unassembled WGS sequence"/>
</dbReference>
<evidence type="ECO:0000256" key="8">
    <source>
        <dbReference type="ARBA" id="ARBA00023136"/>
    </source>
</evidence>
<comment type="caution">
    <text evidence="11">The sequence shown here is derived from an EMBL/GenBank/DDBJ whole genome shotgun (WGS) entry which is preliminary data.</text>
</comment>
<protein>
    <recommendedName>
        <fullName evidence="13">OPT family small oligopeptide transporter</fullName>
    </recommendedName>
</protein>
<dbReference type="GO" id="GO:0015031">
    <property type="term" value="P:protein transport"/>
    <property type="evidence" value="ECO:0007669"/>
    <property type="project" value="UniProtKB-KW"/>
</dbReference>
<feature type="region of interest" description="Disordered" evidence="9">
    <location>
        <begin position="1"/>
        <end position="36"/>
    </location>
</feature>
<feature type="transmembrane region" description="Helical" evidence="10">
    <location>
        <begin position="211"/>
        <end position="233"/>
    </location>
</feature>
<dbReference type="OrthoDB" id="9986677at2759"/>
<keyword evidence="3" id="KW-0813">Transport</keyword>
<evidence type="ECO:0000256" key="7">
    <source>
        <dbReference type="ARBA" id="ARBA00022989"/>
    </source>
</evidence>
<dbReference type="EMBL" id="NJET01000160">
    <property type="protein sequence ID" value="PHH60168.1"/>
    <property type="molecule type" value="Genomic_DNA"/>
</dbReference>
<evidence type="ECO:0000256" key="6">
    <source>
        <dbReference type="ARBA" id="ARBA00022927"/>
    </source>
</evidence>
<feature type="transmembrane region" description="Helical" evidence="10">
    <location>
        <begin position="750"/>
        <end position="772"/>
    </location>
</feature>
<evidence type="ECO:0000256" key="2">
    <source>
        <dbReference type="ARBA" id="ARBA00008807"/>
    </source>
</evidence>
<feature type="transmembrane region" description="Helical" evidence="10">
    <location>
        <begin position="245"/>
        <end position="264"/>
    </location>
</feature>
<keyword evidence="12" id="KW-1185">Reference proteome</keyword>
<organism evidence="11 12">
    <name type="scientific">Ophiocordyceps australis</name>
    <dbReference type="NCBI Taxonomy" id="1399860"/>
    <lineage>
        <taxon>Eukaryota</taxon>
        <taxon>Fungi</taxon>
        <taxon>Dikarya</taxon>
        <taxon>Ascomycota</taxon>
        <taxon>Pezizomycotina</taxon>
        <taxon>Sordariomycetes</taxon>
        <taxon>Hypocreomycetidae</taxon>
        <taxon>Hypocreales</taxon>
        <taxon>Ophiocordycipitaceae</taxon>
        <taxon>Ophiocordyceps</taxon>
    </lineage>
</organism>
<feature type="transmembrane region" description="Helical" evidence="10">
    <location>
        <begin position="529"/>
        <end position="549"/>
    </location>
</feature>
<feature type="transmembrane region" description="Helical" evidence="10">
    <location>
        <begin position="707"/>
        <end position="726"/>
    </location>
</feature>
<dbReference type="AlphaFoldDB" id="A0A2C5XEZ3"/>
<evidence type="ECO:0000256" key="9">
    <source>
        <dbReference type="SAM" id="MobiDB-lite"/>
    </source>
</evidence>
<keyword evidence="6" id="KW-0653">Protein transport</keyword>
<feature type="transmembrane region" description="Helical" evidence="10">
    <location>
        <begin position="784"/>
        <end position="806"/>
    </location>
</feature>
<evidence type="ECO:0000256" key="3">
    <source>
        <dbReference type="ARBA" id="ARBA00022448"/>
    </source>
</evidence>
<dbReference type="NCBIfam" id="TIGR00727">
    <property type="entry name" value="ISP4_OPT"/>
    <property type="match status" value="1"/>
</dbReference>
<feature type="transmembrane region" description="Helical" evidence="10">
    <location>
        <begin position="463"/>
        <end position="486"/>
    </location>
</feature>
<dbReference type="NCBIfam" id="TIGR00728">
    <property type="entry name" value="OPT_sfam"/>
    <property type="match status" value="1"/>
</dbReference>